<evidence type="ECO:0000256" key="1">
    <source>
        <dbReference type="SAM" id="Phobius"/>
    </source>
</evidence>
<keyword evidence="1" id="KW-1133">Transmembrane helix</keyword>
<reference evidence="2" key="1">
    <citation type="submission" date="2021-12" db="EMBL/GenBank/DDBJ databases">
        <title>Black yeast isolated from Biological Soil Crust.</title>
        <authorList>
            <person name="Kurbessoian T."/>
        </authorList>
    </citation>
    <scope>NUCLEOTIDE SEQUENCE</scope>
    <source>
        <strain evidence="2">CCFEE 5208</strain>
    </source>
</reference>
<feature type="transmembrane region" description="Helical" evidence="1">
    <location>
        <begin position="205"/>
        <end position="225"/>
    </location>
</feature>
<feature type="transmembrane region" description="Helical" evidence="1">
    <location>
        <begin position="245"/>
        <end position="271"/>
    </location>
</feature>
<proteinExistence type="predicted"/>
<protein>
    <submittedName>
        <fullName evidence="2">Uncharacterized protein</fullName>
    </submittedName>
</protein>
<accession>A0AAN6FVG2</accession>
<dbReference type="InterPro" id="IPR046536">
    <property type="entry name" value="DUF6601"/>
</dbReference>
<comment type="caution">
    <text evidence="2">The sequence shown here is derived from an EMBL/GenBank/DDBJ whole genome shotgun (WGS) entry which is preliminary data.</text>
</comment>
<gene>
    <name evidence="2" type="ORF">LTR82_004680</name>
</gene>
<dbReference type="PANTHER" id="PTHR34414">
    <property type="entry name" value="HET DOMAIN-CONTAINING PROTEIN-RELATED"/>
    <property type="match status" value="1"/>
</dbReference>
<sequence length="279" mass="31931">MAKLEAGSMSQQVYGAPFLAPPSTNRFPGLDVTCVPLSDLDAERERLYRALQAKDLEIIHKQLWEVILTEDPRLHLVWSKHVLYVQRLPDELLDWTYFTTVICDSPDLYKTATGFLLSYTSLIKYPSDLDVAKASGLITKKAEWRSWRNIRSSILEELQGRDIHDRFEYGELRLGRVDTIFRLRLMGLSYFAPRSDYESYFEHHYTTLIALFALVSVALSAMQVINGITGVPAAVTVTAYRFSIASLLLLAGSCTILFVLYIGLYLGYWLVIYARRQKR</sequence>
<dbReference type="Pfam" id="PF20246">
    <property type="entry name" value="DUF6601"/>
    <property type="match status" value="1"/>
</dbReference>
<keyword evidence="1" id="KW-0812">Transmembrane</keyword>
<dbReference type="EMBL" id="JASUXU010000010">
    <property type="protein sequence ID" value="KAK0324242.1"/>
    <property type="molecule type" value="Genomic_DNA"/>
</dbReference>
<evidence type="ECO:0000313" key="3">
    <source>
        <dbReference type="Proteomes" id="UP001168146"/>
    </source>
</evidence>
<dbReference type="Proteomes" id="UP001168146">
    <property type="component" value="Unassembled WGS sequence"/>
</dbReference>
<keyword evidence="1" id="KW-0472">Membrane</keyword>
<evidence type="ECO:0000313" key="2">
    <source>
        <dbReference type="EMBL" id="KAK0324242.1"/>
    </source>
</evidence>
<name>A0AAN6FVG2_9PEZI</name>
<dbReference type="PANTHER" id="PTHR34414:SF1">
    <property type="entry name" value="SUBTILISIN-LIKE SERINE PROTEASE"/>
    <property type="match status" value="1"/>
</dbReference>
<organism evidence="2 3">
    <name type="scientific">Friedmanniomyces endolithicus</name>
    <dbReference type="NCBI Taxonomy" id="329885"/>
    <lineage>
        <taxon>Eukaryota</taxon>
        <taxon>Fungi</taxon>
        <taxon>Dikarya</taxon>
        <taxon>Ascomycota</taxon>
        <taxon>Pezizomycotina</taxon>
        <taxon>Dothideomycetes</taxon>
        <taxon>Dothideomycetidae</taxon>
        <taxon>Mycosphaerellales</taxon>
        <taxon>Teratosphaeriaceae</taxon>
        <taxon>Friedmanniomyces</taxon>
    </lineage>
</organism>
<dbReference type="AlphaFoldDB" id="A0AAN6FVG2"/>